<gene>
    <name evidence="1" type="ORF">AArcSt11_11905</name>
</gene>
<accession>A0AAE3FSP3</accession>
<protein>
    <submittedName>
        <fullName evidence="1">Uncharacterized protein</fullName>
    </submittedName>
</protein>
<comment type="caution">
    <text evidence="1">The sequence shown here is derived from an EMBL/GenBank/DDBJ whole genome shotgun (WGS) entry which is preliminary data.</text>
</comment>
<reference evidence="1 2" key="1">
    <citation type="journal article" date="2022" name="Syst. Appl. Microbiol.">
        <title>Natronocalculus amylovorans gen. nov., sp. nov., and Natranaeroarchaeum aerophilus sp. nov., dominant culturable amylolytic natronoarchaea from hypersaline soda lakes in southwestern Siberia.</title>
        <authorList>
            <person name="Sorokin D.Y."/>
            <person name="Elcheninov A.G."/>
            <person name="Khizhniak T.V."/>
            <person name="Koenen M."/>
            <person name="Bale N.J."/>
            <person name="Damste J.S.S."/>
            <person name="Kublanov I.V."/>
        </authorList>
    </citation>
    <scope>NUCLEOTIDE SEQUENCE [LARGE SCALE GENOMIC DNA]</scope>
    <source>
        <strain evidence="1 2">AArc-St1-1</strain>
    </source>
</reference>
<dbReference type="AlphaFoldDB" id="A0AAE3FSP3"/>
<dbReference type="EMBL" id="JAKRVY010000006">
    <property type="protein sequence ID" value="MCL9814355.1"/>
    <property type="molecule type" value="Genomic_DNA"/>
</dbReference>
<evidence type="ECO:0000313" key="1">
    <source>
        <dbReference type="EMBL" id="MCL9814355.1"/>
    </source>
</evidence>
<sequence>MQRGLAQVLYQFMPGKTFDNPENDTIEQVKGISSTDISDEVNTDYLIKSVRAKVDNWDGPAQGFLPPEREFWTIQQPDSVITKVFPLVFRCRNCGHVVDHTYNRESLASEPVNCSHCGSGRLWQIHHVMVCDECSEMESIPVPRCRNGHNDQWMILDSSAERYKNFRWVCKICDEEVSSGLYRKCDCGNSMQPTVHRASMAYRIHSFTDVHIHHHYDLEEGSEKIDTVREVSLGAALGLFEHPDTEVQELVERDTGGDSGVEDILNDDTLSPEQKAALQEKYGDLVEESEQLGEVQEQVNELVDADRELSRNHLNFLRTLEEIESERTAEFLADVDRPVDWEAEFAKTGIAELRLTSEFPILTGVFGYHRTFDDPEEGRFPAIKAFPQKDNGLPIYATRTETEAILLSLDPIAVAEWLYINNLVSKDPAELSDAETRALVYNRMETVGPYSELSEMDEVTEHVHGLLHTVSHELIKEAAQLSGIERTSLAEFLFPEALSIAIYSNHTESFTIGGLYTLVERNLENWLSDVRQESRFCLYDPVCAEQNGTCHACTHISEVSCQHFNQNLSRGHLYGEATTSRDVTGFWELTNGR</sequence>
<keyword evidence="2" id="KW-1185">Reference proteome</keyword>
<evidence type="ECO:0000313" key="2">
    <source>
        <dbReference type="Proteomes" id="UP001202674"/>
    </source>
</evidence>
<dbReference type="RefSeq" id="WP_250597310.1">
    <property type="nucleotide sequence ID" value="NZ_JAKRVY010000006.1"/>
</dbReference>
<proteinExistence type="predicted"/>
<name>A0AAE3FSP3_9EURY</name>
<organism evidence="1 2">
    <name type="scientific">Natranaeroarchaeum aerophilus</name>
    <dbReference type="NCBI Taxonomy" id="2917711"/>
    <lineage>
        <taxon>Archaea</taxon>
        <taxon>Methanobacteriati</taxon>
        <taxon>Methanobacteriota</taxon>
        <taxon>Stenosarchaea group</taxon>
        <taxon>Halobacteria</taxon>
        <taxon>Halobacteriales</taxon>
        <taxon>Natronoarchaeaceae</taxon>
        <taxon>Natranaeroarchaeum</taxon>
    </lineage>
</organism>
<dbReference type="Proteomes" id="UP001202674">
    <property type="component" value="Unassembled WGS sequence"/>
</dbReference>